<dbReference type="EMBL" id="OZ035840">
    <property type="protein sequence ID" value="CAL1587486.1"/>
    <property type="molecule type" value="Genomic_DNA"/>
</dbReference>
<feature type="region of interest" description="Disordered" evidence="1">
    <location>
        <begin position="69"/>
        <end position="97"/>
    </location>
</feature>
<gene>
    <name evidence="2" type="ORF">KC01_LOCUS17445</name>
</gene>
<evidence type="ECO:0000313" key="2">
    <source>
        <dbReference type="EMBL" id="CAL1587486.1"/>
    </source>
</evidence>
<evidence type="ECO:0000313" key="3">
    <source>
        <dbReference type="Proteomes" id="UP001497482"/>
    </source>
</evidence>
<sequence>MCQRRQLPGQVRLRSTAHSEPSQFRDSCVPAASDWPWLHLPLALGSHRRRWPVTVLVINMMETCAFWTRQTLTPDPQPDHPTPDGGAEDRTANIQDG</sequence>
<feature type="compositionally biased region" description="Polar residues" evidence="1">
    <location>
        <begin position="16"/>
        <end position="25"/>
    </location>
</feature>
<accession>A0AAV2KGN6</accession>
<evidence type="ECO:0000256" key="1">
    <source>
        <dbReference type="SAM" id="MobiDB-lite"/>
    </source>
</evidence>
<reference evidence="2 3" key="1">
    <citation type="submission" date="2024-04" db="EMBL/GenBank/DDBJ databases">
        <authorList>
            <person name="Waldvogel A.-M."/>
            <person name="Schoenle A."/>
        </authorList>
    </citation>
    <scope>NUCLEOTIDE SEQUENCE [LARGE SCALE GENOMIC DNA]</scope>
</reference>
<name>A0AAV2KGN6_KNICA</name>
<feature type="region of interest" description="Disordered" evidence="1">
    <location>
        <begin position="1"/>
        <end position="25"/>
    </location>
</feature>
<proteinExistence type="predicted"/>
<dbReference type="Proteomes" id="UP001497482">
    <property type="component" value="Chromosome 18"/>
</dbReference>
<dbReference type="AlphaFoldDB" id="A0AAV2KGN6"/>
<protein>
    <submittedName>
        <fullName evidence="2">Uncharacterized protein</fullName>
    </submittedName>
</protein>
<feature type="compositionally biased region" description="Basic and acidic residues" evidence="1">
    <location>
        <begin position="77"/>
        <end position="91"/>
    </location>
</feature>
<keyword evidence="3" id="KW-1185">Reference proteome</keyword>
<organism evidence="2 3">
    <name type="scientific">Knipowitschia caucasica</name>
    <name type="common">Caucasian dwarf goby</name>
    <name type="synonym">Pomatoschistus caucasicus</name>
    <dbReference type="NCBI Taxonomy" id="637954"/>
    <lineage>
        <taxon>Eukaryota</taxon>
        <taxon>Metazoa</taxon>
        <taxon>Chordata</taxon>
        <taxon>Craniata</taxon>
        <taxon>Vertebrata</taxon>
        <taxon>Euteleostomi</taxon>
        <taxon>Actinopterygii</taxon>
        <taxon>Neopterygii</taxon>
        <taxon>Teleostei</taxon>
        <taxon>Neoteleostei</taxon>
        <taxon>Acanthomorphata</taxon>
        <taxon>Gobiaria</taxon>
        <taxon>Gobiiformes</taxon>
        <taxon>Gobioidei</taxon>
        <taxon>Gobiidae</taxon>
        <taxon>Gobiinae</taxon>
        <taxon>Knipowitschia</taxon>
    </lineage>
</organism>